<organism evidence="1 2">
    <name type="scientific">Actinocorallia aurantiaca</name>
    <dbReference type="NCBI Taxonomy" id="46204"/>
    <lineage>
        <taxon>Bacteria</taxon>
        <taxon>Bacillati</taxon>
        <taxon>Actinomycetota</taxon>
        <taxon>Actinomycetes</taxon>
        <taxon>Streptosporangiales</taxon>
        <taxon>Thermomonosporaceae</taxon>
        <taxon>Actinocorallia</taxon>
    </lineage>
</organism>
<sequence length="90" mass="9942">MEPTGVAMEPHESLFAGYQRWAQLNRVSVWHCVLEGRRLMNQKVRYVAIAFVIFYLISQPRAAADVVNNAFSAIGDAGNQLGLFVSSLGS</sequence>
<evidence type="ECO:0000313" key="2">
    <source>
        <dbReference type="Proteomes" id="UP001501842"/>
    </source>
</evidence>
<keyword evidence="2" id="KW-1185">Reference proteome</keyword>
<gene>
    <name evidence="1" type="ORF">GCM10010439_32620</name>
</gene>
<proteinExistence type="predicted"/>
<reference evidence="1 2" key="1">
    <citation type="journal article" date="2019" name="Int. J. Syst. Evol. Microbiol.">
        <title>The Global Catalogue of Microorganisms (GCM) 10K type strain sequencing project: providing services to taxonomists for standard genome sequencing and annotation.</title>
        <authorList>
            <consortium name="The Broad Institute Genomics Platform"/>
            <consortium name="The Broad Institute Genome Sequencing Center for Infectious Disease"/>
            <person name="Wu L."/>
            <person name="Ma J."/>
        </authorList>
    </citation>
    <scope>NUCLEOTIDE SEQUENCE [LARGE SCALE GENOMIC DNA]</scope>
    <source>
        <strain evidence="1 2">JCM 8201</strain>
    </source>
</reference>
<dbReference type="Proteomes" id="UP001501842">
    <property type="component" value="Unassembled WGS sequence"/>
</dbReference>
<evidence type="ECO:0000313" key="1">
    <source>
        <dbReference type="EMBL" id="GAA2727200.1"/>
    </source>
</evidence>
<dbReference type="EMBL" id="BAAATZ010000012">
    <property type="protein sequence ID" value="GAA2727200.1"/>
    <property type="molecule type" value="Genomic_DNA"/>
</dbReference>
<accession>A0ABN3UB42</accession>
<protein>
    <submittedName>
        <fullName evidence="1">Uncharacterized protein</fullName>
    </submittedName>
</protein>
<comment type="caution">
    <text evidence="1">The sequence shown here is derived from an EMBL/GenBank/DDBJ whole genome shotgun (WGS) entry which is preliminary data.</text>
</comment>
<name>A0ABN3UB42_9ACTN</name>